<dbReference type="EMBL" id="PDBW01000001">
    <property type="protein sequence ID" value="PFH04285.1"/>
    <property type="molecule type" value="Genomic_DNA"/>
</dbReference>
<dbReference type="PANTHER" id="PTHR47619">
    <property type="entry name" value="METALLO-HYDROLASE YYCJ-RELATED"/>
    <property type="match status" value="1"/>
</dbReference>
<evidence type="ECO:0000313" key="2">
    <source>
        <dbReference type="EMBL" id="PFH04285.1"/>
    </source>
</evidence>
<protein>
    <submittedName>
        <fullName evidence="2">Phosphoribosyl 1,2-cyclic phosphodiesterase</fullName>
    </submittedName>
</protein>
<name>A0AB36TNN2_ACETH</name>
<dbReference type="PANTHER" id="PTHR47619:SF1">
    <property type="entry name" value="EXODEOXYRIBONUCLEASE WALJ"/>
    <property type="match status" value="1"/>
</dbReference>
<comment type="caution">
    <text evidence="2">The sequence shown here is derived from an EMBL/GenBank/DDBJ whole genome shotgun (WGS) entry which is preliminary data.</text>
</comment>
<reference evidence="2 3" key="1">
    <citation type="submission" date="2017-09" db="EMBL/GenBank/DDBJ databases">
        <title>Evaluation of Pacific Biosciences Sequencing Technology to Finishing C. thermocellum Genome Sequences.</title>
        <authorList>
            <person name="Brown S."/>
        </authorList>
    </citation>
    <scope>NUCLEOTIDE SEQUENCE [LARGE SCALE GENOMIC DNA]</scope>
    <source>
        <strain evidence="2 3">AD2</strain>
    </source>
</reference>
<dbReference type="Pfam" id="PF12706">
    <property type="entry name" value="Lactamase_B_2"/>
    <property type="match status" value="1"/>
</dbReference>
<evidence type="ECO:0000259" key="1">
    <source>
        <dbReference type="SMART" id="SM00849"/>
    </source>
</evidence>
<dbReference type="InterPro" id="IPR036866">
    <property type="entry name" value="RibonucZ/Hydroxyglut_hydro"/>
</dbReference>
<dbReference type="RefSeq" id="WP_003513424.1">
    <property type="nucleotide sequence ID" value="NZ_CP013828.1"/>
</dbReference>
<dbReference type="InterPro" id="IPR001279">
    <property type="entry name" value="Metallo-B-lactamas"/>
</dbReference>
<dbReference type="SUPFAM" id="SSF56281">
    <property type="entry name" value="Metallo-hydrolase/oxidoreductase"/>
    <property type="match status" value="1"/>
</dbReference>
<dbReference type="GeneID" id="35805892"/>
<dbReference type="InterPro" id="IPR052533">
    <property type="entry name" value="WalJ/YycJ-like"/>
</dbReference>
<dbReference type="Gene3D" id="3.60.15.10">
    <property type="entry name" value="Ribonuclease Z/Hydroxyacylglutathione hydrolase-like"/>
    <property type="match status" value="1"/>
</dbReference>
<accession>A0AB36TNN2</accession>
<gene>
    <name evidence="2" type="ORF">M972_113115</name>
</gene>
<dbReference type="SMART" id="SM00849">
    <property type="entry name" value="Lactamase_B"/>
    <property type="match status" value="1"/>
</dbReference>
<sequence>MIRFCSLYSGSSGNAIFLSTGKTKILIDAGLSGKKITEALVSIGEKPSELSAILVSHEHSDHIKGAGIISRKYDVPIYANENTWAAMENLIGPVSVKNKMYFNTGREFEIGDVIINPFPIPHDAVEPVGFNFFVENSKITTATDIGHMNRELLEYIEGSDFLLIESNHDIEMLKVGPYPWPLKKRILGDKGHLSNEMAGKVVAHLAERGTRCFMLGHLSKENNFPELAYETVRNILKERNIDIERDIKLSVALRDKVGQVVEI</sequence>
<dbReference type="AlphaFoldDB" id="A0AB36TNN2"/>
<dbReference type="Proteomes" id="UP000223596">
    <property type="component" value="Unassembled WGS sequence"/>
</dbReference>
<organism evidence="2 3">
    <name type="scientific">Acetivibrio thermocellus AD2</name>
    <dbReference type="NCBI Taxonomy" id="1138384"/>
    <lineage>
        <taxon>Bacteria</taxon>
        <taxon>Bacillati</taxon>
        <taxon>Bacillota</taxon>
        <taxon>Clostridia</taxon>
        <taxon>Eubacteriales</taxon>
        <taxon>Oscillospiraceae</taxon>
        <taxon>Acetivibrio</taxon>
    </lineage>
</organism>
<evidence type="ECO:0000313" key="3">
    <source>
        <dbReference type="Proteomes" id="UP000223596"/>
    </source>
</evidence>
<proteinExistence type="predicted"/>
<feature type="domain" description="Metallo-beta-lactamase" evidence="1">
    <location>
        <begin position="12"/>
        <end position="190"/>
    </location>
</feature>